<reference evidence="1 2" key="1">
    <citation type="submission" date="2017-09" db="EMBL/GenBank/DDBJ databases">
        <title>Large-scale bioinformatics analysis of Bacillus genomes uncovers conserved roles of natural products in bacterial physiology.</title>
        <authorList>
            <consortium name="Agbiome Team Llc"/>
            <person name="Bleich R.M."/>
            <person name="Grubbs K.J."/>
            <person name="Santa Maria K.C."/>
            <person name="Allen S.E."/>
            <person name="Farag S."/>
            <person name="Shank E.A."/>
            <person name="Bowers A."/>
        </authorList>
    </citation>
    <scope>NUCLEOTIDE SEQUENCE [LARGE SCALE GENOMIC DNA]</scope>
    <source>
        <strain evidence="1 2">AFS029838</strain>
    </source>
</reference>
<dbReference type="EMBL" id="NUUQ01000027">
    <property type="protein sequence ID" value="PHG58658.1"/>
    <property type="molecule type" value="Genomic_DNA"/>
</dbReference>
<comment type="caution">
    <text evidence="1">The sequence shown here is derived from an EMBL/GenBank/DDBJ whole genome shotgun (WGS) entry which is preliminary data.</text>
</comment>
<evidence type="ECO:0000313" key="2">
    <source>
        <dbReference type="Proteomes" id="UP000222503"/>
    </source>
</evidence>
<dbReference type="Proteomes" id="UP000222503">
    <property type="component" value="Unassembled WGS sequence"/>
</dbReference>
<organism evidence="1 2">
    <name type="scientific">Bacillus wiedmannii</name>
    <dbReference type="NCBI Taxonomy" id="1890302"/>
    <lineage>
        <taxon>Bacteria</taxon>
        <taxon>Bacillati</taxon>
        <taxon>Bacillota</taxon>
        <taxon>Bacilli</taxon>
        <taxon>Bacillales</taxon>
        <taxon>Bacillaceae</taxon>
        <taxon>Bacillus</taxon>
        <taxon>Bacillus cereus group</taxon>
    </lineage>
</organism>
<name>A0A2C5NGQ5_9BACI</name>
<accession>A0A2C5NGQ5</accession>
<gene>
    <name evidence="1" type="ORF">COI65_20095</name>
</gene>
<sequence>MKRRHQKKLGYYMKGLMFPCIRELRPLLGAQDAAIQTNEIILRNFEEIGMNHAEGINKYLKTLADKYKISHGANNFQYVKLKIAEANIINTFNIIDFFFKRFSKQIQLYKNISKNEWIDKDKDNEQLDSLNQVVVNLKKEEITKLKKIPEYHLLDYYRLIRNSIVHISEKNSNKLAKLHTNLIDRYGEHFSEHYGTLPNLKDQLTYEDYFLYTRAVKYFSNILNDAANLQYADIVNIALNDTDFLAKLRRVERVKEKGIRARRIAYIKGYFRQKHEYGNSKQQQNHFLEAFKDFDSIKWN</sequence>
<dbReference type="AlphaFoldDB" id="A0A2C5NGQ5"/>
<evidence type="ECO:0000313" key="1">
    <source>
        <dbReference type="EMBL" id="PHG58658.1"/>
    </source>
</evidence>
<protein>
    <submittedName>
        <fullName evidence="1">Uncharacterized protein</fullName>
    </submittedName>
</protein>
<dbReference type="RefSeq" id="WP_098995773.1">
    <property type="nucleotide sequence ID" value="NZ_NUUQ01000027.1"/>
</dbReference>
<proteinExistence type="predicted"/>